<keyword evidence="4" id="KW-1185">Reference proteome</keyword>
<name>A0A5N0URI8_9PSEU</name>
<dbReference type="GO" id="GO:0004300">
    <property type="term" value="F:enoyl-CoA hydratase activity"/>
    <property type="evidence" value="ECO:0007669"/>
    <property type="project" value="UniProtKB-EC"/>
</dbReference>
<protein>
    <submittedName>
        <fullName evidence="3">Enoyl-CoA hydratase</fullName>
        <ecNumber evidence="3">4.2.1.17</ecNumber>
    </submittedName>
</protein>
<dbReference type="OrthoDB" id="9777711at2"/>
<dbReference type="CDD" id="cd06558">
    <property type="entry name" value="crotonase-like"/>
    <property type="match status" value="1"/>
</dbReference>
<dbReference type="InterPro" id="IPR029045">
    <property type="entry name" value="ClpP/crotonase-like_dom_sf"/>
</dbReference>
<dbReference type="EC" id="4.2.1.17" evidence="3"/>
<reference evidence="3" key="1">
    <citation type="submission" date="2019-09" db="EMBL/GenBank/DDBJ databases">
        <authorList>
            <person name="Teo W.F.A."/>
            <person name="Duangmal K."/>
        </authorList>
    </citation>
    <scope>NUCLEOTIDE SEQUENCE [LARGE SCALE GENOMIC DNA]</scope>
    <source>
        <strain evidence="3">K81G1</strain>
    </source>
</reference>
<dbReference type="NCBIfam" id="NF006109">
    <property type="entry name" value="PRK08260.1"/>
    <property type="match status" value="1"/>
</dbReference>
<accession>A0A5N0URI8</accession>
<dbReference type="InterPro" id="IPR014748">
    <property type="entry name" value="Enoyl-CoA_hydra_C"/>
</dbReference>
<evidence type="ECO:0000256" key="1">
    <source>
        <dbReference type="ARBA" id="ARBA00005254"/>
    </source>
</evidence>
<proteinExistence type="inferred from homology"/>
<evidence type="ECO:0000313" key="3">
    <source>
        <dbReference type="EMBL" id="KAA9153446.1"/>
    </source>
</evidence>
<dbReference type="Pfam" id="PF00378">
    <property type="entry name" value="ECH_1"/>
    <property type="match status" value="2"/>
</dbReference>
<gene>
    <name evidence="3" type="ORF">FPZ12_034450</name>
</gene>
<dbReference type="InterPro" id="IPR001753">
    <property type="entry name" value="Enoyl-CoA_hydra/iso"/>
</dbReference>
<comment type="caution">
    <text evidence="3">The sequence shown here is derived from an EMBL/GenBank/DDBJ whole genome shotgun (WGS) entry which is preliminary data.</text>
</comment>
<dbReference type="AlphaFoldDB" id="A0A5N0URI8"/>
<dbReference type="PANTHER" id="PTHR43802:SF1">
    <property type="entry name" value="IP11341P-RELATED"/>
    <property type="match status" value="1"/>
</dbReference>
<keyword evidence="3" id="KW-0456">Lyase</keyword>
<dbReference type="SUPFAM" id="SSF52096">
    <property type="entry name" value="ClpP/crotonase"/>
    <property type="match status" value="1"/>
</dbReference>
<dbReference type="RefSeq" id="WP_144756471.1">
    <property type="nucleotide sequence ID" value="NZ_VMNW02000076.1"/>
</dbReference>
<sequence length="301" mass="31947">MHVRYEVSGHVAVVTLDRPGAMNAFTDEMESGLIECFDRADGDDDVRAVVLTGAGSAFCAGMDLGSAAEGVAPFAAWRASESAPPGTQDRAGDGELPLRRDGGGRVALRIFDARKPVLAAINGHAVGVGITMTLPCDLRLAADEAKIAFPFARRGFVPESCSSWFLPRLVPPQRALEWMLTGRTVSSEEARESGLVLSVHPAGSVLDAALELASRIAATAPVSSSYTRRLLWRMLTASHPMEAHRVETLALNEFGISEDAEEGVAAFLDKRTPSFTGRVSAAPDFLAGLPRPGYRPTKGSS</sequence>
<dbReference type="EMBL" id="VMNW02000076">
    <property type="protein sequence ID" value="KAA9153446.1"/>
    <property type="molecule type" value="Genomic_DNA"/>
</dbReference>
<dbReference type="PANTHER" id="PTHR43802">
    <property type="entry name" value="ENOYL-COA HYDRATASE"/>
    <property type="match status" value="1"/>
</dbReference>
<feature type="region of interest" description="Disordered" evidence="2">
    <location>
        <begin position="79"/>
        <end position="98"/>
    </location>
</feature>
<dbReference type="Gene3D" id="3.90.226.10">
    <property type="entry name" value="2-enoyl-CoA Hydratase, Chain A, domain 1"/>
    <property type="match status" value="1"/>
</dbReference>
<dbReference type="Proteomes" id="UP000319769">
    <property type="component" value="Unassembled WGS sequence"/>
</dbReference>
<evidence type="ECO:0000313" key="4">
    <source>
        <dbReference type="Proteomes" id="UP000319769"/>
    </source>
</evidence>
<comment type="similarity">
    <text evidence="1">Belongs to the enoyl-CoA hydratase/isomerase family.</text>
</comment>
<dbReference type="Gene3D" id="1.10.12.10">
    <property type="entry name" value="Lyase 2-enoyl-coa Hydratase, Chain A, domain 2"/>
    <property type="match status" value="1"/>
</dbReference>
<evidence type="ECO:0000256" key="2">
    <source>
        <dbReference type="SAM" id="MobiDB-lite"/>
    </source>
</evidence>
<organism evidence="3 4">
    <name type="scientific">Amycolatopsis acidicola</name>
    <dbReference type="NCBI Taxonomy" id="2596893"/>
    <lineage>
        <taxon>Bacteria</taxon>
        <taxon>Bacillati</taxon>
        <taxon>Actinomycetota</taxon>
        <taxon>Actinomycetes</taxon>
        <taxon>Pseudonocardiales</taxon>
        <taxon>Pseudonocardiaceae</taxon>
        <taxon>Amycolatopsis</taxon>
    </lineage>
</organism>